<dbReference type="EMBL" id="DACSUM010000001">
    <property type="protein sequence ID" value="HAT3579955.1"/>
    <property type="molecule type" value="Genomic_DNA"/>
</dbReference>
<reference evidence="21 22" key="1">
    <citation type="submission" date="2017-02" db="EMBL/GenBank/DDBJ databases">
        <title>Draft genome sequence of a Kluyvera intermedia isolate from a patient with a pancreatic abscess.</title>
        <authorList>
            <person name="Thele R."/>
        </authorList>
    </citation>
    <scope>NUCLEOTIDE SEQUENCE [LARGE SCALE GENOMIC DNA]</scope>
    <source>
        <strain evidence="21 22">FOSA7093</strain>
    </source>
</reference>
<keyword evidence="8 16" id="KW-0285">Flavoprotein</keyword>
<dbReference type="EMBL" id="MWPR01000004">
    <property type="protein sequence ID" value="ORJ51575.1"/>
    <property type="molecule type" value="Genomic_DNA"/>
</dbReference>
<comment type="cofactor">
    <cofactor evidence="1 16">
        <name>FAD</name>
        <dbReference type="ChEBI" id="CHEBI:57692"/>
    </cofactor>
</comment>
<dbReference type="PANTHER" id="PTHR42716">
    <property type="entry name" value="L-ASPARTATE OXIDASE"/>
    <property type="match status" value="1"/>
</dbReference>
<dbReference type="OrthoDB" id="9806724at2"/>
<protein>
    <recommendedName>
        <fullName evidence="6 14">L-aspartate oxidase</fullName>
        <ecNumber evidence="5 14">1.4.3.16</ecNumber>
    </recommendedName>
</protein>
<organism evidence="20 23">
    <name type="scientific">Kluyvera intermedia</name>
    <name type="common">Enterobacter intermedius</name>
    <dbReference type="NCBI Taxonomy" id="61648"/>
    <lineage>
        <taxon>Bacteria</taxon>
        <taxon>Pseudomonadati</taxon>
        <taxon>Pseudomonadota</taxon>
        <taxon>Gammaproteobacteria</taxon>
        <taxon>Enterobacterales</taxon>
        <taxon>Enterobacteriaceae</taxon>
        <taxon>Kluyvera</taxon>
    </lineage>
</organism>
<evidence type="ECO:0000256" key="14">
    <source>
        <dbReference type="NCBIfam" id="TIGR00551"/>
    </source>
</evidence>
<evidence type="ECO:0000313" key="22">
    <source>
        <dbReference type="Proteomes" id="UP000192521"/>
    </source>
</evidence>
<evidence type="ECO:0000259" key="19">
    <source>
        <dbReference type="Pfam" id="PF02910"/>
    </source>
</evidence>
<evidence type="ECO:0000256" key="2">
    <source>
        <dbReference type="ARBA" id="ARBA00004496"/>
    </source>
</evidence>
<name>A0A9P3WE60_KLUIN</name>
<evidence type="ECO:0000313" key="23">
    <source>
        <dbReference type="Proteomes" id="UP000867740"/>
    </source>
</evidence>
<dbReference type="InterPro" id="IPR037099">
    <property type="entry name" value="Fum_R/Succ_DH_flav-like_C_sf"/>
</dbReference>
<reference evidence="20" key="2">
    <citation type="journal article" date="2018" name="Genome Biol.">
        <title>SKESA: strategic k-mer extension for scrupulous assemblies.</title>
        <authorList>
            <person name="Souvorov A."/>
            <person name="Agarwala R."/>
            <person name="Lipman D.J."/>
        </authorList>
    </citation>
    <scope>NUCLEOTIDE SEQUENCE</scope>
    <source>
        <strain evidence="20">CAVp300</strain>
    </source>
</reference>
<dbReference type="GO" id="GO:0000166">
    <property type="term" value="F:nucleotide binding"/>
    <property type="evidence" value="ECO:0007669"/>
    <property type="project" value="UniProtKB-KW"/>
</dbReference>
<evidence type="ECO:0000256" key="11">
    <source>
        <dbReference type="ARBA" id="ARBA00022827"/>
    </source>
</evidence>
<dbReference type="AlphaFoldDB" id="A0A9P3WE60"/>
<dbReference type="Proteomes" id="UP000867740">
    <property type="component" value="Unassembled WGS sequence"/>
</dbReference>
<dbReference type="SUPFAM" id="SSF51905">
    <property type="entry name" value="FAD/NAD(P)-binding domain"/>
    <property type="match status" value="1"/>
</dbReference>
<evidence type="ECO:0000259" key="18">
    <source>
        <dbReference type="Pfam" id="PF00890"/>
    </source>
</evidence>
<proteinExistence type="inferred from homology"/>
<sequence>MKTTPELSCDVLVIGSGAAGLSVALRLAERHNVIVLSKGPVNEGSTFYAQGGIAAVFDETDSVESHVEDTLIAGAGIVERQAAEFVASNARQCVQWLIDQGVAFDTQVDAEGSESYHLTREGGHSHRRILHAADATGKEVENTLVSKALNHPNIHIIERSNAVDLIVSDKIGLPGTRRVVGAWIWNRNKEIVETCHAKAVVLATGGASKVYQYTTNPDIASGDGIAMAWRAGCRVANLEFNQFHPTALFHPQARNFLLTEALRGEGAHLKRPDGTRFMPDFDPRGELAPRDVVARAIDHEMKRLGVDCMYLDISHKPEAFIRHHFPMIYEKLLGLGIDLTKDQVPIVPAAHYTCGGVMVDEHGRADVDGLYAIGEVSYTGLHGANRMASNSLLECLVYGWSAAEDIDRRIGMTRPAPALPAWDESRVDDADERVILQHNWHELRLFMWDYVGIVRTTKRLERALRRITLLQQEIDEYYANFRVSNNLLELRNLVQVAELIVRCAMERKESRGLHYTLDYPDQLPESGPTVLSPRTYMNK</sequence>
<feature type="domain" description="Fumarate reductase/succinate dehydrogenase flavoprotein-like C-terminal" evidence="19">
    <location>
        <begin position="441"/>
        <end position="522"/>
    </location>
</feature>
<evidence type="ECO:0000256" key="8">
    <source>
        <dbReference type="ARBA" id="ARBA00022630"/>
    </source>
</evidence>
<evidence type="ECO:0000256" key="16">
    <source>
        <dbReference type="RuleBase" id="RU362049"/>
    </source>
</evidence>
<dbReference type="FunFam" id="1.20.58.100:FF:000002">
    <property type="entry name" value="L-aspartate oxidase"/>
    <property type="match status" value="1"/>
</dbReference>
<dbReference type="InterPro" id="IPR003953">
    <property type="entry name" value="FAD-dep_OxRdtase_2_FAD-bd"/>
</dbReference>
<evidence type="ECO:0000256" key="4">
    <source>
        <dbReference type="ARBA" id="ARBA00008562"/>
    </source>
</evidence>
<dbReference type="NCBIfam" id="TIGR00551">
    <property type="entry name" value="nadB"/>
    <property type="match status" value="1"/>
</dbReference>
<keyword evidence="7" id="KW-0963">Cytoplasm</keyword>
<dbReference type="Pfam" id="PF00890">
    <property type="entry name" value="FAD_binding_2"/>
    <property type="match status" value="1"/>
</dbReference>
<keyword evidence="10" id="KW-0547">Nucleotide-binding</keyword>
<dbReference type="InterPro" id="IPR027477">
    <property type="entry name" value="Succ_DH/fumarate_Rdtase_cat_sf"/>
</dbReference>
<feature type="active site" description="Proton acceptor" evidence="15">
    <location>
        <position position="290"/>
    </location>
</feature>
<comment type="catalytic activity">
    <reaction evidence="13">
        <text>L-aspartate + O2 = iminosuccinate + H2O2</text>
        <dbReference type="Rhea" id="RHEA:25876"/>
        <dbReference type="ChEBI" id="CHEBI:15379"/>
        <dbReference type="ChEBI" id="CHEBI:16240"/>
        <dbReference type="ChEBI" id="CHEBI:29991"/>
        <dbReference type="ChEBI" id="CHEBI:77875"/>
        <dbReference type="EC" id="1.4.3.16"/>
    </reaction>
    <physiologicalReaction direction="left-to-right" evidence="13">
        <dbReference type="Rhea" id="RHEA:25877"/>
    </physiologicalReaction>
</comment>
<feature type="coiled-coil region" evidence="17">
    <location>
        <begin position="453"/>
        <end position="480"/>
    </location>
</feature>
<evidence type="ECO:0000256" key="7">
    <source>
        <dbReference type="ARBA" id="ARBA00022490"/>
    </source>
</evidence>
<evidence type="ECO:0000256" key="17">
    <source>
        <dbReference type="SAM" id="Coils"/>
    </source>
</evidence>
<evidence type="ECO:0000256" key="3">
    <source>
        <dbReference type="ARBA" id="ARBA00004950"/>
    </source>
</evidence>
<dbReference type="SUPFAM" id="SSF46977">
    <property type="entry name" value="Succinate dehydrogenase/fumarate reductase flavoprotein C-terminal domain"/>
    <property type="match status" value="1"/>
</dbReference>
<dbReference type="PIRSF" id="PIRSF000171">
    <property type="entry name" value="SDHA_APRA_LASPO"/>
    <property type="match status" value="1"/>
</dbReference>
<dbReference type="FunFam" id="3.90.700.10:FF:000002">
    <property type="entry name" value="L-aspartate oxidase"/>
    <property type="match status" value="1"/>
</dbReference>
<comment type="subcellular location">
    <subcellularLocation>
        <location evidence="2 16">Cytoplasm</location>
    </subcellularLocation>
</comment>
<dbReference type="Proteomes" id="UP000192521">
    <property type="component" value="Unassembled WGS sequence"/>
</dbReference>
<dbReference type="RefSeq" id="WP_047369242.1">
    <property type="nucleotide sequence ID" value="NZ_CABMNU010000005.1"/>
</dbReference>
<dbReference type="Gene3D" id="1.20.58.100">
    <property type="entry name" value="Fumarate reductase/succinate dehydrogenase flavoprotein-like, C-terminal domain"/>
    <property type="match status" value="1"/>
</dbReference>
<evidence type="ECO:0000256" key="1">
    <source>
        <dbReference type="ARBA" id="ARBA00001974"/>
    </source>
</evidence>
<dbReference type="GO" id="GO:0034628">
    <property type="term" value="P:'de novo' NAD+ biosynthetic process from L-aspartate"/>
    <property type="evidence" value="ECO:0007669"/>
    <property type="project" value="TreeGrafter"/>
</dbReference>
<dbReference type="InterPro" id="IPR036188">
    <property type="entry name" value="FAD/NAD-bd_sf"/>
</dbReference>
<evidence type="ECO:0000256" key="5">
    <source>
        <dbReference type="ARBA" id="ARBA00012173"/>
    </source>
</evidence>
<evidence type="ECO:0000256" key="9">
    <source>
        <dbReference type="ARBA" id="ARBA00022642"/>
    </source>
</evidence>
<dbReference type="SUPFAM" id="SSF56425">
    <property type="entry name" value="Succinate dehydrogenase/fumarate reductase flavoprotein, catalytic domain"/>
    <property type="match status" value="1"/>
</dbReference>
<dbReference type="Pfam" id="PF02910">
    <property type="entry name" value="Succ_DH_flav_C"/>
    <property type="match status" value="1"/>
</dbReference>
<gene>
    <name evidence="20" type="primary">nadB</name>
    <name evidence="21" type="ORF">B2M27_03720</name>
    <name evidence="20" type="ORF">I8531_000194</name>
</gene>
<keyword evidence="12 16" id="KW-0560">Oxidoreductase</keyword>
<dbReference type="Gene3D" id="3.50.50.60">
    <property type="entry name" value="FAD/NAD(P)-binding domain"/>
    <property type="match status" value="1"/>
</dbReference>
<keyword evidence="11 16" id="KW-0274">FAD</keyword>
<keyword evidence="22" id="KW-1185">Reference proteome</keyword>
<dbReference type="GO" id="GO:0008734">
    <property type="term" value="F:L-aspartate oxidase activity"/>
    <property type="evidence" value="ECO:0007669"/>
    <property type="project" value="UniProtKB-UniRule"/>
</dbReference>
<dbReference type="PANTHER" id="PTHR42716:SF2">
    <property type="entry name" value="L-ASPARTATE OXIDASE, CHLOROPLASTIC"/>
    <property type="match status" value="1"/>
</dbReference>
<evidence type="ECO:0000256" key="15">
    <source>
        <dbReference type="PIRSR" id="PIRSR000171-1"/>
    </source>
</evidence>
<evidence type="ECO:0000313" key="20">
    <source>
        <dbReference type="EMBL" id="HAT3579955.1"/>
    </source>
</evidence>
<dbReference type="FunFam" id="3.50.50.60:FF:000060">
    <property type="entry name" value="L-aspartate oxidase"/>
    <property type="match status" value="1"/>
</dbReference>
<accession>A0A9P3WE60</accession>
<dbReference type="NCBIfam" id="NF006567">
    <property type="entry name" value="PRK09077.1"/>
    <property type="match status" value="1"/>
</dbReference>
<dbReference type="Gene3D" id="3.90.700.10">
    <property type="entry name" value="Succinate dehydrogenase/fumarate reductase flavoprotein, catalytic domain"/>
    <property type="match status" value="1"/>
</dbReference>
<reference evidence="20" key="3">
    <citation type="submission" date="2020-10" db="EMBL/GenBank/DDBJ databases">
        <authorList>
            <consortium name="NCBI Pathogen Detection Project"/>
        </authorList>
    </citation>
    <scope>NUCLEOTIDE SEQUENCE</scope>
    <source>
        <strain evidence="20">CAVp300</strain>
    </source>
</reference>
<dbReference type="PRINTS" id="PR00368">
    <property type="entry name" value="FADPNR"/>
</dbReference>
<dbReference type="GO" id="GO:0005737">
    <property type="term" value="C:cytoplasm"/>
    <property type="evidence" value="ECO:0007669"/>
    <property type="project" value="UniProtKB-SubCell"/>
</dbReference>
<evidence type="ECO:0000256" key="10">
    <source>
        <dbReference type="ARBA" id="ARBA00022741"/>
    </source>
</evidence>
<dbReference type="InterPro" id="IPR015939">
    <property type="entry name" value="Fum_Rdtase/Succ_DH_flav-like_C"/>
</dbReference>
<feature type="domain" description="FAD-dependent oxidoreductase 2 FAD-binding" evidence="18">
    <location>
        <begin position="10"/>
        <end position="392"/>
    </location>
</feature>
<comment type="similarity">
    <text evidence="4 16">Belongs to the FAD-dependent oxidoreductase 2 family. NadB subfamily.</text>
</comment>
<keyword evidence="9 16" id="KW-0662">Pyridine nucleotide biosynthesis</keyword>
<evidence type="ECO:0000256" key="6">
    <source>
        <dbReference type="ARBA" id="ARBA00021901"/>
    </source>
</evidence>
<dbReference type="PRINTS" id="PR00411">
    <property type="entry name" value="PNDRDTASEI"/>
</dbReference>
<comment type="function">
    <text evidence="16">Catalyzes the oxidation of L-aspartate to iminoaspartate.</text>
</comment>
<dbReference type="InterPro" id="IPR005288">
    <property type="entry name" value="NadB"/>
</dbReference>
<keyword evidence="17" id="KW-0175">Coiled coil</keyword>
<evidence type="ECO:0000313" key="21">
    <source>
        <dbReference type="EMBL" id="ORJ51575.1"/>
    </source>
</evidence>
<evidence type="ECO:0000256" key="12">
    <source>
        <dbReference type="ARBA" id="ARBA00023002"/>
    </source>
</evidence>
<comment type="caution">
    <text evidence="20">The sequence shown here is derived from an EMBL/GenBank/DDBJ whole genome shotgun (WGS) entry which is preliminary data.</text>
</comment>
<comment type="pathway">
    <text evidence="3 16">Cofactor biosynthesis; NAD(+) biosynthesis; iminoaspartate from L-aspartate (oxidase route): step 1/1.</text>
</comment>
<dbReference type="EC" id="1.4.3.16" evidence="5 14"/>
<evidence type="ECO:0000256" key="13">
    <source>
        <dbReference type="ARBA" id="ARBA00048305"/>
    </source>
</evidence>